<dbReference type="SUPFAM" id="SSF49777">
    <property type="entry name" value="PEBP-like"/>
    <property type="match status" value="1"/>
</dbReference>
<proteinExistence type="inferred from homology"/>
<dbReference type="InterPro" id="IPR008914">
    <property type="entry name" value="PEBP"/>
</dbReference>
<dbReference type="Gene3D" id="3.90.280.10">
    <property type="entry name" value="PEBP-like"/>
    <property type="match status" value="1"/>
</dbReference>
<name>W9ALJ8_MYCCO</name>
<reference evidence="2" key="1">
    <citation type="submission" date="2014-03" db="EMBL/GenBank/DDBJ databases">
        <title>Draft Genome Sequence of Mycobacterium cosmeticum DSM 44829.</title>
        <authorList>
            <person name="Croce O."/>
            <person name="Robert C."/>
            <person name="Raoult D."/>
            <person name="Drancourt M."/>
        </authorList>
    </citation>
    <scope>NUCLEOTIDE SEQUENCE [LARGE SCALE GENOMIC DNA]</scope>
    <source>
        <strain evidence="2">DSM 44829</strain>
    </source>
</reference>
<dbReference type="EMBL" id="CCBB010000001">
    <property type="protein sequence ID" value="CDO06559.1"/>
    <property type="molecule type" value="Genomic_DNA"/>
</dbReference>
<dbReference type="PANTHER" id="PTHR30289:SF1">
    <property type="entry name" value="PEBP (PHOSPHATIDYLETHANOLAMINE-BINDING PROTEIN) FAMILY PROTEIN"/>
    <property type="match status" value="1"/>
</dbReference>
<dbReference type="InterPro" id="IPR005247">
    <property type="entry name" value="YbhB_YbcL/LppC-like"/>
</dbReference>
<dbReference type="Pfam" id="PF01161">
    <property type="entry name" value="PBP"/>
    <property type="match status" value="1"/>
</dbReference>
<gene>
    <name evidence="2" type="ORF">BN977_01352</name>
</gene>
<dbReference type="AlphaFoldDB" id="W9ALJ8"/>
<comment type="caution">
    <text evidence="2">The sequence shown here is derived from an EMBL/GenBank/DDBJ whole genome shotgun (WGS) entry which is preliminary data.</text>
</comment>
<dbReference type="CDD" id="cd00865">
    <property type="entry name" value="PEBP_bact_arch"/>
    <property type="match status" value="1"/>
</dbReference>
<evidence type="ECO:0000313" key="3">
    <source>
        <dbReference type="Proteomes" id="UP000028870"/>
    </source>
</evidence>
<comment type="similarity">
    <text evidence="1">Belongs to the UPF0098 family.</text>
</comment>
<organism evidence="2 3">
    <name type="scientific">Mycolicibacterium cosmeticum</name>
    <dbReference type="NCBI Taxonomy" id="258533"/>
    <lineage>
        <taxon>Bacteria</taxon>
        <taxon>Bacillati</taxon>
        <taxon>Actinomycetota</taxon>
        <taxon>Actinomycetes</taxon>
        <taxon>Mycobacteriales</taxon>
        <taxon>Mycobacteriaceae</taxon>
        <taxon>Mycolicibacterium</taxon>
    </lineage>
</organism>
<sequence length="183" mass="19600">MTGLPERIGKVLRPVRAGRHRSRLAALAPAWTIELSSSMFSDGGAMPSKCAGRGVGDNVSPPLRWSGVPEHTAALVLVIEDEDVPLPRPLMHTVAVLDPAVGQLDEGSLQPGTPGLRFLKTLLGYGYSGPRPIPGHGTHHYRFSLFALSRPVPHDVTTTRSLMNIIRASGTARGVLTGTYERP</sequence>
<dbReference type="Proteomes" id="UP000028870">
    <property type="component" value="Unassembled WGS sequence"/>
</dbReference>
<dbReference type="OrthoDB" id="9797506at2"/>
<evidence type="ECO:0000256" key="1">
    <source>
        <dbReference type="ARBA" id="ARBA00007120"/>
    </source>
</evidence>
<protein>
    <submittedName>
        <fullName evidence="2">Phosphatidylethanolamine-binding protein</fullName>
    </submittedName>
</protein>
<evidence type="ECO:0000313" key="2">
    <source>
        <dbReference type="EMBL" id="CDO06559.1"/>
    </source>
</evidence>
<dbReference type="InterPro" id="IPR036610">
    <property type="entry name" value="PEBP-like_sf"/>
</dbReference>
<dbReference type="eggNOG" id="COG1881">
    <property type="taxonomic scope" value="Bacteria"/>
</dbReference>
<dbReference type="STRING" id="258533.BN977_01352"/>
<accession>W9ALJ8</accession>
<keyword evidence="3" id="KW-1185">Reference proteome</keyword>
<dbReference type="PANTHER" id="PTHR30289">
    <property type="entry name" value="UNCHARACTERIZED PROTEIN YBCL-RELATED"/>
    <property type="match status" value="1"/>
</dbReference>
<reference evidence="2" key="2">
    <citation type="submission" date="2014-03" db="EMBL/GenBank/DDBJ databases">
        <authorList>
            <person name="Urmite Genomes"/>
        </authorList>
    </citation>
    <scope>NUCLEOTIDE SEQUENCE</scope>
    <source>
        <strain evidence="2">DSM 44829</strain>
    </source>
</reference>